<comment type="cofactor">
    <cofactor evidence="8">
        <name>Mg(2+)</name>
        <dbReference type="ChEBI" id="CHEBI:18420"/>
    </cofactor>
    <text evidence="8">Binds 1 Mg(2+) ion per subunit.</text>
</comment>
<feature type="binding site" description="in other chain" evidence="8">
    <location>
        <position position="127"/>
    </location>
    <ligand>
        <name>IMP</name>
        <dbReference type="ChEBI" id="CHEBI:58053"/>
        <note>ligand shared between dimeric partners</note>
    </ligand>
</feature>
<evidence type="ECO:0000313" key="11">
    <source>
        <dbReference type="EMBL" id="TLG77160.1"/>
    </source>
</evidence>
<dbReference type="NCBIfam" id="TIGR00184">
    <property type="entry name" value="purA"/>
    <property type="match status" value="1"/>
</dbReference>
<dbReference type="Gene3D" id="1.10.300.10">
    <property type="entry name" value="Adenylosuccinate Synthetase, subunit A, domain 2"/>
    <property type="match status" value="1"/>
</dbReference>
<comment type="similarity">
    <text evidence="8 10">Belongs to the adenylosuccinate synthetase family.</text>
</comment>
<evidence type="ECO:0000256" key="4">
    <source>
        <dbReference type="ARBA" id="ARBA00022741"/>
    </source>
</evidence>
<gene>
    <name evidence="8" type="primary">purA</name>
    <name evidence="11" type="ORF">FEZ08_00650</name>
</gene>
<dbReference type="PROSITE" id="PS00513">
    <property type="entry name" value="ADENYLOSUCCIN_SYN_2"/>
    <property type="match status" value="1"/>
</dbReference>
<feature type="binding site" description="in other chain" evidence="8">
    <location>
        <position position="236"/>
    </location>
    <ligand>
        <name>IMP</name>
        <dbReference type="ChEBI" id="CHEBI:58053"/>
        <note>ligand shared between dimeric partners</note>
    </ligand>
</feature>
<dbReference type="SUPFAM" id="SSF52540">
    <property type="entry name" value="P-loop containing nucleoside triphosphate hydrolases"/>
    <property type="match status" value="1"/>
</dbReference>
<keyword evidence="5 8" id="KW-0658">Purine biosynthesis</keyword>
<keyword evidence="6 8" id="KW-0460">Magnesium</keyword>
<dbReference type="InterPro" id="IPR042110">
    <property type="entry name" value="Adenylosuccinate_synth_dom2"/>
</dbReference>
<feature type="binding site" evidence="8">
    <location>
        <begin position="410"/>
        <end position="412"/>
    </location>
    <ligand>
        <name>GTP</name>
        <dbReference type="ChEBI" id="CHEBI:37565"/>
    </ligand>
</feature>
<dbReference type="GO" id="GO:0004019">
    <property type="term" value="F:adenylosuccinate synthase activity"/>
    <property type="evidence" value="ECO:0007669"/>
    <property type="project" value="UniProtKB-UniRule"/>
</dbReference>
<sequence>MSGIVVVGTQWGDEGKGKITDFLAQRADVVVRYQGGDNAGHTVEFNDMQFKIRLVPSGIFNSRLVILGNGMVINPKTLIEEIDMLNERGIDTSNLKISNRAHIIMPYHMAIDELQEEQKGSQKVGTTKKGIGPAYMDKVSRIGIRFGELLDEELFAEKVAINVREKNQLLALNGKNLFNVDEVIEEYRAYAQRLKQFIDDTSYILNNEIEAGSKVLFEGAQGIMLDIDHGTYPFVTSSNPSAGYVTIGSGVGPKAIDKVLGIVKAYSTRVGEGPFPTEIDGEIAHQIREVGREYGTVTKRPRRIGWFDGVIVKYAARISGLTGISVNLLDVLSGIEKLYICKGYEFRGEEIDYIPSTVKEFAECKPIYIELDGWTEDITGVRSFEELPAAAQKYLETMSEIVGVPISIFSIGPDREQTIIMEDLF</sequence>
<feature type="active site" evidence="9">
    <location>
        <position position="138"/>
    </location>
</feature>
<feature type="binding site" description="in other chain" evidence="8">
    <location>
        <position position="221"/>
    </location>
    <ligand>
        <name>IMP</name>
        <dbReference type="ChEBI" id="CHEBI:58053"/>
        <note>ligand shared between dimeric partners</note>
    </ligand>
</feature>
<dbReference type="FunFam" id="3.90.170.10:FF:000001">
    <property type="entry name" value="Adenylosuccinate synthetase"/>
    <property type="match status" value="1"/>
</dbReference>
<comment type="pathway">
    <text evidence="8 10">Purine metabolism; AMP biosynthesis via de novo pathway; AMP from IMP: step 1/2.</text>
</comment>
<keyword evidence="4 8" id="KW-0547">Nucleotide-binding</keyword>
<feature type="active site" description="Proton donor" evidence="8">
    <location>
        <position position="41"/>
    </location>
</feature>
<dbReference type="PROSITE" id="PS01266">
    <property type="entry name" value="ADENYLOSUCCIN_SYN_1"/>
    <property type="match status" value="1"/>
</dbReference>
<evidence type="ECO:0000256" key="2">
    <source>
        <dbReference type="ARBA" id="ARBA00022598"/>
    </source>
</evidence>
<dbReference type="InterPro" id="IPR001114">
    <property type="entry name" value="Adenylosuccinate_synthetase"/>
</dbReference>
<comment type="catalytic activity">
    <reaction evidence="8 10">
        <text>IMP + L-aspartate + GTP = N(6)-(1,2-dicarboxyethyl)-AMP + GDP + phosphate + 2 H(+)</text>
        <dbReference type="Rhea" id="RHEA:15753"/>
        <dbReference type="ChEBI" id="CHEBI:15378"/>
        <dbReference type="ChEBI" id="CHEBI:29991"/>
        <dbReference type="ChEBI" id="CHEBI:37565"/>
        <dbReference type="ChEBI" id="CHEBI:43474"/>
        <dbReference type="ChEBI" id="CHEBI:57567"/>
        <dbReference type="ChEBI" id="CHEBI:58053"/>
        <dbReference type="ChEBI" id="CHEBI:58189"/>
        <dbReference type="EC" id="6.3.4.4"/>
    </reaction>
</comment>
<evidence type="ECO:0000256" key="9">
    <source>
        <dbReference type="PROSITE-ProRule" id="PRU10134"/>
    </source>
</evidence>
<dbReference type="FunFam" id="1.10.300.10:FF:000001">
    <property type="entry name" value="Adenylosuccinate synthetase"/>
    <property type="match status" value="1"/>
</dbReference>
<feature type="binding site" evidence="8">
    <location>
        <position position="302"/>
    </location>
    <ligand>
        <name>GTP</name>
        <dbReference type="ChEBI" id="CHEBI:37565"/>
    </ligand>
</feature>
<feature type="binding site" evidence="8">
    <location>
        <begin position="40"/>
        <end position="42"/>
    </location>
    <ligand>
        <name>GTP</name>
        <dbReference type="ChEBI" id="CHEBI:37565"/>
    </ligand>
</feature>
<dbReference type="PANTHER" id="PTHR11846:SF0">
    <property type="entry name" value="ADENYLOSUCCINATE SYNTHETASE"/>
    <property type="match status" value="1"/>
</dbReference>
<dbReference type="GO" id="GO:0044208">
    <property type="term" value="P:'de novo' AMP biosynthetic process"/>
    <property type="evidence" value="ECO:0007669"/>
    <property type="project" value="UniProtKB-UniRule"/>
</dbReference>
<dbReference type="SMART" id="SM00788">
    <property type="entry name" value="Adenylsucc_synt"/>
    <property type="match status" value="1"/>
</dbReference>
<reference evidence="11 12" key="1">
    <citation type="submission" date="2019-05" db="EMBL/GenBank/DDBJ databases">
        <title>Culicoidintestinum kansasii gen. nov., sp. nov. from the gastrointestinal tract of the biting midge, Culicoides sonorensis.</title>
        <authorList>
            <person name="Neupane S."/>
            <person name="Ghosh A."/>
            <person name="Gunther S."/>
            <person name="Martin K."/>
            <person name="Zurek L."/>
        </authorList>
    </citation>
    <scope>NUCLEOTIDE SEQUENCE [LARGE SCALE GENOMIC DNA]</scope>
    <source>
        <strain evidence="11 12">CS-1</strain>
    </source>
</reference>
<dbReference type="Proteomes" id="UP000306912">
    <property type="component" value="Unassembled WGS sequence"/>
</dbReference>
<protein>
    <recommendedName>
        <fullName evidence="8 10">Adenylosuccinate synthetase</fullName>
        <shortName evidence="8">AMPSase</shortName>
        <shortName evidence="8">AdSS</shortName>
        <ecNumber evidence="8 10">6.3.4.4</ecNumber>
    </recommendedName>
    <alternativeName>
        <fullName evidence="8">IMP--aspartate ligase</fullName>
    </alternativeName>
</protein>
<dbReference type="GO" id="GO:0005737">
    <property type="term" value="C:cytoplasm"/>
    <property type="evidence" value="ECO:0007669"/>
    <property type="project" value="UniProtKB-SubCell"/>
</dbReference>
<feature type="binding site" evidence="8">
    <location>
        <position position="13"/>
    </location>
    <ligand>
        <name>Mg(2+)</name>
        <dbReference type="ChEBI" id="CHEBI:18420"/>
    </ligand>
</feature>
<dbReference type="RefSeq" id="WP_138189769.1">
    <property type="nucleotide sequence ID" value="NZ_VBWP01000001.1"/>
</dbReference>
<dbReference type="EMBL" id="VBWP01000001">
    <property type="protein sequence ID" value="TLG77160.1"/>
    <property type="molecule type" value="Genomic_DNA"/>
</dbReference>
<feature type="binding site" evidence="8">
    <location>
        <position position="40"/>
    </location>
    <ligand>
        <name>Mg(2+)</name>
        <dbReference type="ChEBI" id="CHEBI:18420"/>
    </ligand>
</feature>
<dbReference type="Pfam" id="PF00709">
    <property type="entry name" value="Adenylsucc_synt"/>
    <property type="match status" value="1"/>
</dbReference>
<feature type="binding site" description="in other chain" evidence="8">
    <location>
        <position position="300"/>
    </location>
    <ligand>
        <name>IMP</name>
        <dbReference type="ChEBI" id="CHEBI:58053"/>
        <note>ligand shared between dimeric partners</note>
    </ligand>
</feature>
<dbReference type="GO" id="GO:0000287">
    <property type="term" value="F:magnesium ion binding"/>
    <property type="evidence" value="ECO:0007669"/>
    <property type="project" value="UniProtKB-UniRule"/>
</dbReference>
<proteinExistence type="inferred from homology"/>
<dbReference type="FunCoup" id="A0A5R8QHK5">
    <property type="interactions" value="363"/>
</dbReference>
<comment type="function">
    <text evidence="8">Plays an important role in the de novo pathway of purine nucleotide biosynthesis. Catalyzes the first committed step in the biosynthesis of AMP from IMP.</text>
</comment>
<feature type="active site" description="Proton acceptor" evidence="8">
    <location>
        <position position="13"/>
    </location>
</feature>
<dbReference type="OrthoDB" id="9807553at2"/>
<evidence type="ECO:0000256" key="3">
    <source>
        <dbReference type="ARBA" id="ARBA00022723"/>
    </source>
</evidence>
<dbReference type="Gene3D" id="3.90.170.10">
    <property type="entry name" value="Adenylosuccinate Synthetase, subunit A, domain 3"/>
    <property type="match status" value="1"/>
</dbReference>
<organism evidence="11 12">
    <name type="scientific">Culicoidibacter larvae</name>
    <dbReference type="NCBI Taxonomy" id="2579976"/>
    <lineage>
        <taxon>Bacteria</taxon>
        <taxon>Bacillati</taxon>
        <taxon>Bacillota</taxon>
        <taxon>Culicoidibacteria</taxon>
        <taxon>Culicoidibacterales</taxon>
        <taxon>Culicoidibacteraceae</taxon>
        <taxon>Culicoidibacter</taxon>
    </lineage>
</organism>
<comment type="subcellular location">
    <subcellularLocation>
        <location evidence="8">Cytoplasm</location>
    </subcellularLocation>
</comment>
<keyword evidence="7 8" id="KW-0342">GTP-binding</keyword>
<evidence type="ECO:0000256" key="5">
    <source>
        <dbReference type="ARBA" id="ARBA00022755"/>
    </source>
</evidence>
<dbReference type="PANTHER" id="PTHR11846">
    <property type="entry name" value="ADENYLOSUCCINATE SYNTHETASE"/>
    <property type="match status" value="1"/>
</dbReference>
<dbReference type="CDD" id="cd03108">
    <property type="entry name" value="AdSS"/>
    <property type="match status" value="1"/>
</dbReference>
<comment type="caution">
    <text evidence="11">The sequence shown here is derived from an EMBL/GenBank/DDBJ whole genome shotgun (WGS) entry which is preliminary data.</text>
</comment>
<evidence type="ECO:0000256" key="7">
    <source>
        <dbReference type="ARBA" id="ARBA00023134"/>
    </source>
</evidence>
<comment type="subunit">
    <text evidence="1 8">Homodimer.</text>
</comment>
<keyword evidence="3 8" id="KW-0479">Metal-binding</keyword>
<accession>A0A5R8QHK5</accession>
<dbReference type="InParanoid" id="A0A5R8QHK5"/>
<evidence type="ECO:0000313" key="12">
    <source>
        <dbReference type="Proteomes" id="UP000306912"/>
    </source>
</evidence>
<dbReference type="AlphaFoldDB" id="A0A5R8QHK5"/>
<evidence type="ECO:0000256" key="8">
    <source>
        <dbReference type="HAMAP-Rule" id="MF_00011"/>
    </source>
</evidence>
<keyword evidence="12" id="KW-1185">Reference proteome</keyword>
<feature type="binding site" description="in other chain" evidence="8">
    <location>
        <begin position="13"/>
        <end position="16"/>
    </location>
    <ligand>
        <name>IMP</name>
        <dbReference type="ChEBI" id="CHEBI:58053"/>
        <note>ligand shared between dimeric partners</note>
    </ligand>
</feature>
<dbReference type="InterPro" id="IPR033128">
    <property type="entry name" value="Adenylosuccin_syn_Lys_AS"/>
</dbReference>
<dbReference type="InterPro" id="IPR027417">
    <property type="entry name" value="P-loop_NTPase"/>
</dbReference>
<feature type="binding site" evidence="8">
    <location>
        <position position="141"/>
    </location>
    <ligand>
        <name>IMP</name>
        <dbReference type="ChEBI" id="CHEBI:58053"/>
        <note>ligand shared between dimeric partners</note>
    </ligand>
</feature>
<dbReference type="InterPro" id="IPR042111">
    <property type="entry name" value="Adenylosuccinate_synth_dom3"/>
</dbReference>
<feature type="binding site" evidence="8">
    <location>
        <begin position="296"/>
        <end position="302"/>
    </location>
    <ligand>
        <name>substrate</name>
    </ligand>
</feature>
<feature type="binding site" evidence="8">
    <location>
        <begin position="12"/>
        <end position="18"/>
    </location>
    <ligand>
        <name>GTP</name>
        <dbReference type="ChEBI" id="CHEBI:37565"/>
    </ligand>
</feature>
<feature type="binding site" description="in other chain" evidence="8">
    <location>
        <begin position="38"/>
        <end position="41"/>
    </location>
    <ligand>
        <name>IMP</name>
        <dbReference type="ChEBI" id="CHEBI:58053"/>
        <note>ligand shared between dimeric partners</note>
    </ligand>
</feature>
<dbReference type="GO" id="GO:0005525">
    <property type="term" value="F:GTP binding"/>
    <property type="evidence" value="ECO:0007669"/>
    <property type="project" value="UniProtKB-UniRule"/>
</dbReference>
<keyword evidence="2 8" id="KW-0436">Ligase</keyword>
<evidence type="ECO:0000256" key="1">
    <source>
        <dbReference type="ARBA" id="ARBA00011738"/>
    </source>
</evidence>
<keyword evidence="8" id="KW-0963">Cytoplasm</keyword>
<name>A0A5R8QHK5_9FIRM</name>
<dbReference type="InterPro" id="IPR042109">
    <property type="entry name" value="Adenylosuccinate_synth_dom1"/>
</dbReference>
<dbReference type="GO" id="GO:0046040">
    <property type="term" value="P:IMP metabolic process"/>
    <property type="evidence" value="ECO:0007669"/>
    <property type="project" value="TreeGrafter"/>
</dbReference>
<dbReference type="NCBIfam" id="NF002223">
    <property type="entry name" value="PRK01117.1"/>
    <property type="match status" value="1"/>
</dbReference>
<dbReference type="HAMAP" id="MF_00011">
    <property type="entry name" value="Adenylosucc_synth"/>
    <property type="match status" value="1"/>
</dbReference>
<dbReference type="UniPathway" id="UPA00075">
    <property type="reaction ID" value="UER00335"/>
</dbReference>
<dbReference type="InterPro" id="IPR018220">
    <property type="entry name" value="Adenylosuccin_syn_GTP-bd"/>
</dbReference>
<dbReference type="EC" id="6.3.4.4" evidence="8 10"/>
<evidence type="ECO:0000256" key="10">
    <source>
        <dbReference type="RuleBase" id="RU000520"/>
    </source>
</evidence>
<feature type="binding site" evidence="8">
    <location>
        <begin position="328"/>
        <end position="330"/>
    </location>
    <ligand>
        <name>GTP</name>
        <dbReference type="ChEBI" id="CHEBI:37565"/>
    </ligand>
</feature>
<evidence type="ECO:0000256" key="6">
    <source>
        <dbReference type="ARBA" id="ARBA00022842"/>
    </source>
</evidence>
<dbReference type="Gene3D" id="3.40.440.10">
    <property type="entry name" value="Adenylosuccinate Synthetase, subunit A, domain 1"/>
    <property type="match status" value="1"/>
</dbReference>